<reference evidence="1 2" key="1">
    <citation type="submission" date="2020-01" db="EMBL/GenBank/DDBJ databases">
        <authorList>
            <person name="Gupta K D."/>
        </authorList>
    </citation>
    <scope>NUCLEOTIDE SEQUENCE [LARGE SCALE GENOMIC DNA]</scope>
</reference>
<keyword evidence="2" id="KW-1185">Reference proteome</keyword>
<dbReference type="Proteomes" id="UP000467700">
    <property type="component" value="Unassembled WGS sequence"/>
</dbReference>
<proteinExistence type="predicted"/>
<gene>
    <name evidence="1" type="ORF">AAE3_LOCUS8490</name>
</gene>
<organism evidence="1 2">
    <name type="scientific">Cyclocybe aegerita</name>
    <name type="common">Black poplar mushroom</name>
    <name type="synonym">Agrocybe aegerita</name>
    <dbReference type="NCBI Taxonomy" id="1973307"/>
    <lineage>
        <taxon>Eukaryota</taxon>
        <taxon>Fungi</taxon>
        <taxon>Dikarya</taxon>
        <taxon>Basidiomycota</taxon>
        <taxon>Agaricomycotina</taxon>
        <taxon>Agaricomycetes</taxon>
        <taxon>Agaricomycetidae</taxon>
        <taxon>Agaricales</taxon>
        <taxon>Agaricineae</taxon>
        <taxon>Bolbitiaceae</taxon>
        <taxon>Cyclocybe</taxon>
    </lineage>
</organism>
<name>A0A8S0XUQ8_CYCAE</name>
<evidence type="ECO:0000313" key="1">
    <source>
        <dbReference type="EMBL" id="CAA7266181.1"/>
    </source>
</evidence>
<comment type="caution">
    <text evidence="1">The sequence shown here is derived from an EMBL/GenBank/DDBJ whole genome shotgun (WGS) entry which is preliminary data.</text>
</comment>
<accession>A0A8S0XUQ8</accession>
<evidence type="ECO:0000313" key="2">
    <source>
        <dbReference type="Proteomes" id="UP000467700"/>
    </source>
</evidence>
<dbReference type="AlphaFoldDB" id="A0A8S0XUQ8"/>
<sequence length="116" mass="12774">MYLSAAEKLCQGSLPTRRVRSKIYTDLELEWDAQDVMGCLTEAGATPVKMGKYLRRGSSDWFNQHVGTKQHCKQVYTTYDAIAEGYLKLGNTRATSVPTNEKTGSGSGNNAYCIVA</sequence>
<dbReference type="EMBL" id="CACVBS010000053">
    <property type="protein sequence ID" value="CAA7266181.1"/>
    <property type="molecule type" value="Genomic_DNA"/>
</dbReference>
<protein>
    <submittedName>
        <fullName evidence="1">Uncharacterized protein</fullName>
    </submittedName>
</protein>